<feature type="domain" description="Beta/gamma crystallin 'Greek key'" evidence="3">
    <location>
        <begin position="102"/>
        <end position="143"/>
    </location>
</feature>
<dbReference type="Proteomes" id="UP000663929">
    <property type="component" value="Chromosome"/>
</dbReference>
<dbReference type="RefSeq" id="WP_237382895.1">
    <property type="nucleotide sequence ID" value="NZ_CP071793.1"/>
</dbReference>
<dbReference type="AlphaFoldDB" id="A0A8A4TUI2"/>
<feature type="domain" description="Beta/gamma crystallin 'Greek key'" evidence="3">
    <location>
        <begin position="55"/>
        <end position="96"/>
    </location>
</feature>
<dbReference type="SUPFAM" id="SSF49695">
    <property type="entry name" value="gamma-Crystallin-like"/>
    <property type="match status" value="3"/>
</dbReference>
<dbReference type="InterPro" id="IPR011024">
    <property type="entry name" value="G_crystallin-like"/>
</dbReference>
<reference evidence="4" key="1">
    <citation type="submission" date="2021-03" db="EMBL/GenBank/DDBJ databases">
        <title>Acanthopleuribacteraceae sp. M133.</title>
        <authorList>
            <person name="Wang G."/>
        </authorList>
    </citation>
    <scope>NUCLEOTIDE SEQUENCE</scope>
    <source>
        <strain evidence="4">M133</strain>
    </source>
</reference>
<feature type="domain" description="Beta/gamma crystallin 'Greek key'" evidence="3">
    <location>
        <begin position="239"/>
        <end position="280"/>
    </location>
</feature>
<feature type="domain" description="Beta/gamma crystallin 'Greek key'" evidence="3">
    <location>
        <begin position="398"/>
        <end position="439"/>
    </location>
</feature>
<organism evidence="4 5">
    <name type="scientific">Sulfidibacter corallicola</name>
    <dbReference type="NCBI Taxonomy" id="2818388"/>
    <lineage>
        <taxon>Bacteria</taxon>
        <taxon>Pseudomonadati</taxon>
        <taxon>Acidobacteriota</taxon>
        <taxon>Holophagae</taxon>
        <taxon>Acanthopleuribacterales</taxon>
        <taxon>Acanthopleuribacteraceae</taxon>
        <taxon>Sulfidibacter</taxon>
    </lineage>
</organism>
<evidence type="ECO:0000313" key="5">
    <source>
        <dbReference type="Proteomes" id="UP000663929"/>
    </source>
</evidence>
<dbReference type="Pfam" id="PF00030">
    <property type="entry name" value="Crystall"/>
    <property type="match status" value="3"/>
</dbReference>
<accession>A0A8A4TUI2</accession>
<dbReference type="EMBL" id="CP071793">
    <property type="protein sequence ID" value="QTD52794.1"/>
    <property type="molecule type" value="Genomic_DNA"/>
</dbReference>
<feature type="domain" description="Beta/gamma crystallin 'Greek key'" evidence="3">
    <location>
        <begin position="337"/>
        <end position="378"/>
    </location>
</feature>
<keyword evidence="2" id="KW-0677">Repeat</keyword>
<sequence>MFFSGLPLWAAGNVVLFEHADFRGRSEIVNEDRNNLKGSVVGNDRVSSIRVPPGFKVTLYADSGYRGKFVVLYEDERDLGRTGLGNDRASSVRVERVDGRPPPVIFYTLPNFRGKSERFYEGRTNMRDTFLGNDSVSSVRIPRGMTVTIYRDKDYGGKSVVLYDDVANLVRTSVGNKKMSSFHIDTGRKPVRDRFDKVVLFDDTGYSGRREVLSFDDPDLTDNTIGNDRLRSLRVPPGHVVVLYEHSHYRGRSEEFHASDPNLRDNVVGLDRASSIRILHEDEVYPEPIEEVADGVELFEHSRFRGKRTIAYDDIPDLRATEVGNDQLSSVRVPRGFRVLLYPHVNYGGRPLTLSHSDEDLSGSRVGNDRVSSVRVERLGGVRVGAVVDRPGPPPAATGVILFSKPNFQGFEAIVHGDVEDLSKHVFGNDKLSSIKVPRGYRVTLFKHSNFRGKSEVFESNDRNLRNNHIGLNEASSIRVEWIGR</sequence>
<dbReference type="PROSITE" id="PS50915">
    <property type="entry name" value="CRYSTALLIN_BETA_GAMMA"/>
    <property type="match status" value="9"/>
</dbReference>
<evidence type="ECO:0000256" key="2">
    <source>
        <dbReference type="ARBA" id="ARBA00022737"/>
    </source>
</evidence>
<comment type="similarity">
    <text evidence="1">Belongs to the beta/gamma-crystallin family.</text>
</comment>
<dbReference type="KEGG" id="scor:J3U87_09985"/>
<feature type="domain" description="Beta/gamma crystallin 'Greek key'" evidence="3">
    <location>
        <begin position="196"/>
        <end position="237"/>
    </location>
</feature>
<feature type="domain" description="Beta/gamma crystallin 'Greek key'" evidence="3">
    <location>
        <begin position="294"/>
        <end position="335"/>
    </location>
</feature>
<protein>
    <recommendedName>
        <fullName evidence="3">Beta/gamma crystallin 'Greek key' domain-containing protein</fullName>
    </recommendedName>
</protein>
<dbReference type="SMART" id="SM00247">
    <property type="entry name" value="XTALbg"/>
    <property type="match status" value="5"/>
</dbReference>
<name>A0A8A4TUI2_SULCO</name>
<feature type="domain" description="Beta/gamma crystallin 'Greek key'" evidence="3">
    <location>
        <begin position="441"/>
        <end position="482"/>
    </location>
</feature>
<evidence type="ECO:0000259" key="3">
    <source>
        <dbReference type="PROSITE" id="PS50915"/>
    </source>
</evidence>
<evidence type="ECO:0000313" key="4">
    <source>
        <dbReference type="EMBL" id="QTD52794.1"/>
    </source>
</evidence>
<evidence type="ECO:0000256" key="1">
    <source>
        <dbReference type="ARBA" id="ARBA00009646"/>
    </source>
</evidence>
<dbReference type="Gene3D" id="2.60.20.10">
    <property type="entry name" value="Crystallins"/>
    <property type="match status" value="5"/>
</dbReference>
<dbReference type="InterPro" id="IPR001064">
    <property type="entry name" value="Beta/gamma_crystallin"/>
</dbReference>
<proteinExistence type="inferred from homology"/>
<feature type="domain" description="Beta/gamma crystallin 'Greek key'" evidence="3">
    <location>
        <begin position="12"/>
        <end position="53"/>
    </location>
</feature>
<gene>
    <name evidence="4" type="ORF">J3U87_09985</name>
</gene>
<keyword evidence="5" id="KW-1185">Reference proteome</keyword>